<dbReference type="GO" id="GO:0008982">
    <property type="term" value="F:protein-N(PI)-phosphohistidine-sugar phosphotransferase activity"/>
    <property type="evidence" value="ECO:0007669"/>
    <property type="project" value="InterPro"/>
</dbReference>
<feature type="transmembrane region" description="Helical" evidence="12">
    <location>
        <begin position="238"/>
        <end position="260"/>
    </location>
</feature>
<evidence type="ECO:0000256" key="6">
    <source>
        <dbReference type="ARBA" id="ARBA00022683"/>
    </source>
</evidence>
<comment type="caution">
    <text evidence="15">The sequence shown here is derived from an EMBL/GenBank/DDBJ whole genome shotgun (WGS) entry which is preliminary data.</text>
</comment>
<dbReference type="PROSITE" id="PS51103">
    <property type="entry name" value="PTS_EIIC_TYPE_1"/>
    <property type="match status" value="1"/>
</dbReference>
<evidence type="ECO:0000259" key="14">
    <source>
        <dbReference type="PROSITE" id="PS51103"/>
    </source>
</evidence>
<evidence type="ECO:0000256" key="9">
    <source>
        <dbReference type="ARBA" id="ARBA00022989"/>
    </source>
</evidence>
<feature type="transmembrane region" description="Helical" evidence="12">
    <location>
        <begin position="152"/>
        <end position="174"/>
    </location>
</feature>
<protein>
    <submittedName>
        <fullName evidence="15">PTS system maltose and glucose-specific IIBC component</fullName>
    </submittedName>
</protein>
<evidence type="ECO:0000256" key="10">
    <source>
        <dbReference type="ARBA" id="ARBA00023136"/>
    </source>
</evidence>
<evidence type="ECO:0000256" key="8">
    <source>
        <dbReference type="ARBA" id="ARBA00022777"/>
    </source>
</evidence>
<evidence type="ECO:0000256" key="7">
    <source>
        <dbReference type="ARBA" id="ARBA00022692"/>
    </source>
</evidence>
<dbReference type="Pfam" id="PF02378">
    <property type="entry name" value="PTS_EIIC"/>
    <property type="match status" value="1"/>
</dbReference>
<evidence type="ECO:0000313" key="16">
    <source>
        <dbReference type="Proteomes" id="UP000005959"/>
    </source>
</evidence>
<keyword evidence="4" id="KW-0762">Sugar transport</keyword>
<dbReference type="HOGENOM" id="CLU_012312_1_0_6"/>
<organism evidence="15 16">
    <name type="scientific">Hafnia alvei ATCC 51873</name>
    <dbReference type="NCBI Taxonomy" id="1002364"/>
    <lineage>
        <taxon>Bacteria</taxon>
        <taxon>Pseudomonadati</taxon>
        <taxon>Pseudomonadota</taxon>
        <taxon>Gammaproteobacteria</taxon>
        <taxon>Enterobacterales</taxon>
        <taxon>Hafniaceae</taxon>
        <taxon>Hafnia</taxon>
    </lineage>
</organism>
<dbReference type="Proteomes" id="UP000005959">
    <property type="component" value="Unassembled WGS sequence"/>
</dbReference>
<dbReference type="NCBIfam" id="TIGR02004">
    <property type="entry name" value="PTS-IIBC-malX"/>
    <property type="match status" value="1"/>
</dbReference>
<dbReference type="InterPro" id="IPR018113">
    <property type="entry name" value="PTrfase_EIIB_Cys"/>
</dbReference>
<feature type="transmembrane region" description="Helical" evidence="12">
    <location>
        <begin position="408"/>
        <end position="430"/>
    </location>
</feature>
<dbReference type="PANTHER" id="PTHR30009">
    <property type="entry name" value="CYTOCHROME C-TYPE SYNTHESIS PROTEIN AND PTS TRANSMEMBRANE COMPONENT"/>
    <property type="match status" value="1"/>
</dbReference>
<accession>G9Y6U8</accession>
<feature type="transmembrane region" description="Helical" evidence="12">
    <location>
        <begin position="77"/>
        <end position="99"/>
    </location>
</feature>
<feature type="domain" description="PTS EIIC type-1" evidence="14">
    <location>
        <begin position="24"/>
        <end position="442"/>
    </location>
</feature>
<feature type="transmembrane region" description="Helical" evidence="12">
    <location>
        <begin position="354"/>
        <end position="387"/>
    </location>
</feature>
<gene>
    <name evidence="15" type="ORF">HMPREF0454_02318</name>
</gene>
<dbReference type="PROSITE" id="PS01035">
    <property type="entry name" value="PTS_EIIB_TYPE_1_CYS"/>
    <property type="match status" value="1"/>
</dbReference>
<sequence length="538" mass="58787">MMKVYYSYQLIGSAHMSDTKSFKSRLWEFFQSLGKTFMFPVSLLAFMGLLLGIGSSITSPSTIKSFPFLGNELVQLTFGFVATVGGFAFTYLPIMFAMAIPLGLAKRNKAIGAFAGFVGYMIMNLSINYYLLSSHQLADAANMKQAGQAMVLGIQSLEMGVLGGIVVGVITYFLHERFQDTRLHDAFAFFSGIRFVPIITALTLSIVGLVIPFLWEYVAIGITAIGRLIQSTSVFGPFLYGVGVLLLKPFGLHHILLAMVRFTPAGGTEFVGGQEISGALNIFYAELKAGLPFSPHVTAFLSQGFMPTFIFGLPAVAYAIYRTAKPENRPIIKGLLLSGVLVSVVTGISEPIEFLFLFIAPFLYVFHVIMSGLALMVMALLGVTIGNTDGGILDLLIFGIMQGTATKWYLVIPVGIVWFAIYFFVFRWYILKHDIKTPGREDDDITENVNAEKHSGNKKGTQYDPELILSALGGKENIDSLDNCITRLRLVVKDMALINKEILKKAGALAVVVLDNHSLQVIIGPQVQSVKTGIEALI</sequence>
<dbReference type="GO" id="GO:0005886">
    <property type="term" value="C:plasma membrane"/>
    <property type="evidence" value="ECO:0007669"/>
    <property type="project" value="UniProtKB-SubCell"/>
</dbReference>
<dbReference type="InterPro" id="IPR013013">
    <property type="entry name" value="PTS_EIIC_1"/>
</dbReference>
<dbReference type="GO" id="GO:0090563">
    <property type="term" value="F:protein-phosphocysteine-sugar phosphotransferase activity"/>
    <property type="evidence" value="ECO:0007669"/>
    <property type="project" value="TreeGrafter"/>
</dbReference>
<keyword evidence="8" id="KW-0418">Kinase</keyword>
<evidence type="ECO:0000256" key="3">
    <source>
        <dbReference type="ARBA" id="ARBA00022475"/>
    </source>
</evidence>
<keyword evidence="10 12" id="KW-0472">Membrane</keyword>
<keyword evidence="9 12" id="KW-1133">Transmembrane helix</keyword>
<evidence type="ECO:0000256" key="5">
    <source>
        <dbReference type="ARBA" id="ARBA00022679"/>
    </source>
</evidence>
<evidence type="ECO:0000259" key="13">
    <source>
        <dbReference type="PROSITE" id="PS51098"/>
    </source>
</evidence>
<dbReference type="InterPro" id="IPR011301">
    <property type="entry name" value="PTS_Mal/Glc-sp_IIBC_component"/>
</dbReference>
<evidence type="ECO:0000256" key="4">
    <source>
        <dbReference type="ARBA" id="ARBA00022597"/>
    </source>
</evidence>
<dbReference type="AlphaFoldDB" id="G9Y6U8"/>
<dbReference type="NCBIfam" id="TIGR00826">
    <property type="entry name" value="EIIB_glc"/>
    <property type="match status" value="1"/>
</dbReference>
<feature type="transmembrane region" description="Helical" evidence="12">
    <location>
        <begin position="111"/>
        <end position="132"/>
    </location>
</feature>
<feature type="domain" description="PTS EIIB type-1" evidence="13">
    <location>
        <begin position="462"/>
        <end position="538"/>
    </location>
</feature>
<dbReference type="Gene3D" id="3.30.1360.60">
    <property type="entry name" value="Glucose permease domain IIB"/>
    <property type="match status" value="1"/>
</dbReference>
<dbReference type="InterPro" id="IPR036878">
    <property type="entry name" value="Glu_permease_IIB"/>
</dbReference>
<reference evidence="15 16" key="1">
    <citation type="submission" date="2011-08" db="EMBL/GenBank/DDBJ databases">
        <authorList>
            <person name="Weinstock G."/>
            <person name="Sodergren E."/>
            <person name="Clifton S."/>
            <person name="Fulton L."/>
            <person name="Fulton B."/>
            <person name="Courtney L."/>
            <person name="Fronick C."/>
            <person name="Harrison M."/>
            <person name="Strong C."/>
            <person name="Farmer C."/>
            <person name="Delahaunty K."/>
            <person name="Markovic C."/>
            <person name="Hall O."/>
            <person name="Minx P."/>
            <person name="Tomlinson C."/>
            <person name="Mitreva M."/>
            <person name="Hou S."/>
            <person name="Chen J."/>
            <person name="Wollam A."/>
            <person name="Pepin K.H."/>
            <person name="Johnson M."/>
            <person name="Bhonagiri V."/>
            <person name="Zhang X."/>
            <person name="Suruliraj S."/>
            <person name="Warren W."/>
            <person name="Chinwalla A."/>
            <person name="Mardis E.R."/>
            <person name="Wilson R.K."/>
        </authorList>
    </citation>
    <scope>NUCLEOTIDE SEQUENCE [LARGE SCALE GENOMIC DNA]</scope>
    <source>
        <strain evidence="15 16">ATCC 51873</strain>
    </source>
</reference>
<evidence type="ECO:0000256" key="12">
    <source>
        <dbReference type="SAM" id="Phobius"/>
    </source>
</evidence>
<feature type="active site" description="Phosphocysteine intermediate; for EIIB activity" evidence="11">
    <location>
        <position position="484"/>
    </location>
</feature>
<dbReference type="FunFam" id="3.30.1360.60:FF:000001">
    <property type="entry name" value="PTS system glucose-specific IIBC component PtsG"/>
    <property type="match status" value="1"/>
</dbReference>
<dbReference type="GO" id="GO:0009401">
    <property type="term" value="P:phosphoenolpyruvate-dependent sugar phosphotransferase system"/>
    <property type="evidence" value="ECO:0007669"/>
    <property type="project" value="UniProtKB-KW"/>
</dbReference>
<dbReference type="SUPFAM" id="SSF55604">
    <property type="entry name" value="Glucose permease domain IIB"/>
    <property type="match status" value="1"/>
</dbReference>
<dbReference type="CDD" id="cd00212">
    <property type="entry name" value="PTS_IIB_glc"/>
    <property type="match status" value="1"/>
</dbReference>
<comment type="subcellular location">
    <subcellularLocation>
        <location evidence="1">Cell membrane</location>
        <topology evidence="1">Multi-pass membrane protein</topology>
    </subcellularLocation>
</comment>
<keyword evidence="2" id="KW-0813">Transport</keyword>
<dbReference type="Pfam" id="PF00367">
    <property type="entry name" value="PTS_EIIB"/>
    <property type="match status" value="1"/>
</dbReference>
<name>G9Y6U8_HAFAL</name>
<keyword evidence="6" id="KW-0598">Phosphotransferase system</keyword>
<evidence type="ECO:0000256" key="2">
    <source>
        <dbReference type="ARBA" id="ARBA00022448"/>
    </source>
</evidence>
<keyword evidence="7 12" id="KW-0812">Transmembrane</keyword>
<dbReference type="InterPro" id="IPR001996">
    <property type="entry name" value="PTS_IIB_1"/>
</dbReference>
<evidence type="ECO:0000313" key="15">
    <source>
        <dbReference type="EMBL" id="EHM42613.1"/>
    </source>
</evidence>
<feature type="transmembrane region" description="Helical" evidence="12">
    <location>
        <begin position="300"/>
        <end position="321"/>
    </location>
</feature>
<dbReference type="InterPro" id="IPR050429">
    <property type="entry name" value="PTS_Glucose_EIICBA"/>
</dbReference>
<keyword evidence="5" id="KW-0808">Transferase</keyword>
<proteinExistence type="predicted"/>
<feature type="transmembrane region" description="Helical" evidence="12">
    <location>
        <begin position="186"/>
        <end position="207"/>
    </location>
</feature>
<dbReference type="EMBL" id="AGCI01000049">
    <property type="protein sequence ID" value="EHM42613.1"/>
    <property type="molecule type" value="Genomic_DNA"/>
</dbReference>
<evidence type="ECO:0000256" key="1">
    <source>
        <dbReference type="ARBA" id="ARBA00004651"/>
    </source>
</evidence>
<dbReference type="InterPro" id="IPR003352">
    <property type="entry name" value="PTS_EIIC"/>
</dbReference>
<keyword evidence="3" id="KW-1003">Cell membrane</keyword>
<dbReference type="PATRIC" id="fig|1002364.3.peg.2102"/>
<feature type="transmembrane region" description="Helical" evidence="12">
    <location>
        <begin position="37"/>
        <end position="57"/>
    </location>
</feature>
<feature type="transmembrane region" description="Helical" evidence="12">
    <location>
        <begin position="330"/>
        <end position="348"/>
    </location>
</feature>
<dbReference type="GO" id="GO:0016301">
    <property type="term" value="F:kinase activity"/>
    <property type="evidence" value="ECO:0007669"/>
    <property type="project" value="UniProtKB-KW"/>
</dbReference>
<dbReference type="NCBIfam" id="NF007509">
    <property type="entry name" value="PRK10110.1"/>
    <property type="match status" value="1"/>
</dbReference>
<evidence type="ECO:0000256" key="11">
    <source>
        <dbReference type="PROSITE-ProRule" id="PRU00421"/>
    </source>
</evidence>
<dbReference type="PANTHER" id="PTHR30009:SF20">
    <property type="entry name" value="PTS SYSTEM GLUCOSE-SPECIFIC EIICB COMPONENT-RELATED"/>
    <property type="match status" value="1"/>
</dbReference>
<dbReference type="PROSITE" id="PS51098">
    <property type="entry name" value="PTS_EIIB_TYPE_1"/>
    <property type="match status" value="1"/>
</dbReference>